<protein>
    <submittedName>
        <fullName evidence="7">Cyclopropane-fatty-acyl-phospholipid synthase</fullName>
    </submittedName>
</protein>
<evidence type="ECO:0000256" key="6">
    <source>
        <dbReference type="PIRSR" id="PIRSR003085-1"/>
    </source>
</evidence>
<dbReference type="GO" id="GO:0008168">
    <property type="term" value="F:methyltransferase activity"/>
    <property type="evidence" value="ECO:0007669"/>
    <property type="project" value="UniProtKB-KW"/>
</dbReference>
<dbReference type="GO" id="GO:0032259">
    <property type="term" value="P:methylation"/>
    <property type="evidence" value="ECO:0007669"/>
    <property type="project" value="UniProtKB-KW"/>
</dbReference>
<dbReference type="InterPro" id="IPR003333">
    <property type="entry name" value="CMAS"/>
</dbReference>
<dbReference type="EMBL" id="MGEK01000023">
    <property type="protein sequence ID" value="OGL82164.1"/>
    <property type="molecule type" value="Genomic_DNA"/>
</dbReference>
<dbReference type="InterPro" id="IPR050723">
    <property type="entry name" value="CFA/CMAS"/>
</dbReference>
<keyword evidence="3" id="KW-0808">Transferase</keyword>
<keyword evidence="5" id="KW-0443">Lipid metabolism</keyword>
<dbReference type="PANTHER" id="PTHR43667:SF1">
    <property type="entry name" value="CYCLOPROPANE-FATTY-ACYL-PHOSPHOLIPID SYNTHASE"/>
    <property type="match status" value="1"/>
</dbReference>
<evidence type="ECO:0000256" key="4">
    <source>
        <dbReference type="ARBA" id="ARBA00022691"/>
    </source>
</evidence>
<dbReference type="InterPro" id="IPR029063">
    <property type="entry name" value="SAM-dependent_MTases_sf"/>
</dbReference>
<comment type="caution">
    <text evidence="7">The sequence shown here is derived from an EMBL/GenBank/DDBJ whole genome shotgun (WGS) entry which is preliminary data.</text>
</comment>
<comment type="similarity">
    <text evidence="1">Belongs to the CFA/CMAS family.</text>
</comment>
<evidence type="ECO:0000256" key="3">
    <source>
        <dbReference type="ARBA" id="ARBA00022679"/>
    </source>
</evidence>
<keyword evidence="4" id="KW-0949">S-adenosyl-L-methionine</keyword>
<dbReference type="Gene3D" id="3.40.50.150">
    <property type="entry name" value="Vaccinia Virus protein VP39"/>
    <property type="match status" value="1"/>
</dbReference>
<feature type="active site" evidence="6">
    <location>
        <position position="345"/>
    </location>
</feature>
<dbReference type="AlphaFoldDB" id="A0A1F7UWQ2"/>
<organism evidence="7 8">
    <name type="scientific">Candidatus Uhrbacteria bacterium RIFCSPLOWO2_01_FULL_47_25</name>
    <dbReference type="NCBI Taxonomy" id="1802402"/>
    <lineage>
        <taxon>Bacteria</taxon>
        <taxon>Candidatus Uhriibacteriota</taxon>
    </lineage>
</organism>
<sequence>MKKSKEIIKSLLASVGITINGNNPYDLQIHNADFYSRILRQGSLGLGESYMDGWWDCERLDQFFDKVLGADIDSRVRYNWNVISEFVWNSILNAGRKSKSFEIGKRHYDIGNDLYRTMLDKRLTYTCGYWGGNPPAGGLDDAQEAKLGLVCRKIGLKRGQKILDIGSGWGSFIGYVAEKYGVSALGITVSKEQKELADTLYKNLSAETRLQDYRDINEKFNHVVSLGMFEHVGYKNYRTFMKVVHNVLKDDGLFLLQTIGVNRSVRGTDPWIEKYIFPNSMLPSIRQISKAIEGLFVMEDWHNFGADYDKTLMAWHKNFEDNWDSIKSNYDERFYRMWRYYLLACAGSFRARKNQLWQIVLSKKGVPGGYILIR</sequence>
<dbReference type="Proteomes" id="UP000176846">
    <property type="component" value="Unassembled WGS sequence"/>
</dbReference>
<dbReference type="Pfam" id="PF02353">
    <property type="entry name" value="CMAS"/>
    <property type="match status" value="1"/>
</dbReference>
<keyword evidence="2" id="KW-0489">Methyltransferase</keyword>
<dbReference type="CDD" id="cd02440">
    <property type="entry name" value="AdoMet_MTases"/>
    <property type="match status" value="1"/>
</dbReference>
<gene>
    <name evidence="7" type="ORF">A2936_01210</name>
</gene>
<dbReference type="GO" id="GO:0008610">
    <property type="term" value="P:lipid biosynthetic process"/>
    <property type="evidence" value="ECO:0007669"/>
    <property type="project" value="InterPro"/>
</dbReference>
<dbReference type="SUPFAM" id="SSF53335">
    <property type="entry name" value="S-adenosyl-L-methionine-dependent methyltransferases"/>
    <property type="match status" value="1"/>
</dbReference>
<reference evidence="7 8" key="1">
    <citation type="journal article" date="2016" name="Nat. Commun.">
        <title>Thousands of microbial genomes shed light on interconnected biogeochemical processes in an aquifer system.</title>
        <authorList>
            <person name="Anantharaman K."/>
            <person name="Brown C.T."/>
            <person name="Hug L.A."/>
            <person name="Sharon I."/>
            <person name="Castelle C.J."/>
            <person name="Probst A.J."/>
            <person name="Thomas B.C."/>
            <person name="Singh A."/>
            <person name="Wilkins M.J."/>
            <person name="Karaoz U."/>
            <person name="Brodie E.L."/>
            <person name="Williams K.H."/>
            <person name="Hubbard S.S."/>
            <person name="Banfield J.F."/>
        </authorList>
    </citation>
    <scope>NUCLEOTIDE SEQUENCE [LARGE SCALE GENOMIC DNA]</scope>
</reference>
<evidence type="ECO:0000256" key="1">
    <source>
        <dbReference type="ARBA" id="ARBA00010815"/>
    </source>
</evidence>
<accession>A0A1F7UWQ2</accession>
<name>A0A1F7UWQ2_9BACT</name>
<proteinExistence type="inferred from homology"/>
<evidence type="ECO:0000256" key="5">
    <source>
        <dbReference type="ARBA" id="ARBA00023098"/>
    </source>
</evidence>
<evidence type="ECO:0000256" key="2">
    <source>
        <dbReference type="ARBA" id="ARBA00022603"/>
    </source>
</evidence>
<dbReference type="NCBIfam" id="NF008686">
    <property type="entry name" value="PRK11705.1"/>
    <property type="match status" value="1"/>
</dbReference>
<evidence type="ECO:0000313" key="8">
    <source>
        <dbReference type="Proteomes" id="UP000176846"/>
    </source>
</evidence>
<evidence type="ECO:0000313" key="7">
    <source>
        <dbReference type="EMBL" id="OGL82164.1"/>
    </source>
</evidence>
<dbReference type="PANTHER" id="PTHR43667">
    <property type="entry name" value="CYCLOPROPANE-FATTY-ACYL-PHOSPHOLIPID SYNTHASE"/>
    <property type="match status" value="1"/>
</dbReference>
<dbReference type="PIRSF" id="PIRSF003085">
    <property type="entry name" value="CMAS"/>
    <property type="match status" value="1"/>
</dbReference>